<dbReference type="PROSITE" id="PS00108">
    <property type="entry name" value="PROTEIN_KINASE_ST"/>
    <property type="match status" value="1"/>
</dbReference>
<dbReference type="Proteomes" id="UP000179807">
    <property type="component" value="Unassembled WGS sequence"/>
</dbReference>
<sequence length="160" mass="18406">MEGQNTVSINDFQIIRKLGQGTFGSVFISTFKPTGDIVALKRMKKENATESAIIRFRREARIMKKMSHPAIVQFFGSFETENSIFIAMEYIDGQTLDRIVNNTTNSCCDAFCQQDNQLNEVALPENVTMRHFVELLCILKHLHREEKVVHRDLKLDNLII</sequence>
<dbReference type="PROSITE" id="PS00107">
    <property type="entry name" value="PROTEIN_KINASE_ATP"/>
    <property type="match status" value="1"/>
</dbReference>
<dbReference type="Gene3D" id="1.10.510.10">
    <property type="entry name" value="Transferase(Phosphotransferase) domain 1"/>
    <property type="match status" value="1"/>
</dbReference>
<evidence type="ECO:0000256" key="7">
    <source>
        <dbReference type="ARBA" id="ARBA00049014"/>
    </source>
</evidence>
<dbReference type="SUPFAM" id="SSF56112">
    <property type="entry name" value="Protein kinase-like (PK-like)"/>
    <property type="match status" value="1"/>
</dbReference>
<evidence type="ECO:0000256" key="3">
    <source>
        <dbReference type="ARBA" id="ARBA00022777"/>
    </source>
</evidence>
<dbReference type="InterPro" id="IPR008271">
    <property type="entry name" value="Ser/Thr_kinase_AS"/>
</dbReference>
<dbReference type="PANTHER" id="PTHR48013">
    <property type="entry name" value="DUAL SPECIFICITY MITOGEN-ACTIVATED PROTEIN KINASE KINASE 5-RELATED"/>
    <property type="match status" value="1"/>
</dbReference>
<evidence type="ECO:0000256" key="9">
    <source>
        <dbReference type="ARBA" id="ARBA00051693"/>
    </source>
</evidence>
<dbReference type="InterPro" id="IPR000719">
    <property type="entry name" value="Prot_kinase_dom"/>
</dbReference>
<evidence type="ECO:0000256" key="8">
    <source>
        <dbReference type="ARBA" id="ARBA00049299"/>
    </source>
</evidence>
<dbReference type="InterPro" id="IPR017441">
    <property type="entry name" value="Protein_kinase_ATP_BS"/>
</dbReference>
<comment type="catalytic activity">
    <reaction evidence="7">
        <text>L-seryl-[protein] + ATP = O-phospho-L-seryl-[protein] + ADP + H(+)</text>
        <dbReference type="Rhea" id="RHEA:17989"/>
        <dbReference type="Rhea" id="RHEA-COMP:9863"/>
        <dbReference type="Rhea" id="RHEA-COMP:11604"/>
        <dbReference type="ChEBI" id="CHEBI:15378"/>
        <dbReference type="ChEBI" id="CHEBI:29999"/>
        <dbReference type="ChEBI" id="CHEBI:30616"/>
        <dbReference type="ChEBI" id="CHEBI:83421"/>
        <dbReference type="ChEBI" id="CHEBI:456216"/>
        <dbReference type="EC" id="2.7.12.2"/>
    </reaction>
</comment>
<proteinExistence type="inferred from homology"/>
<dbReference type="GO" id="GO:0004674">
    <property type="term" value="F:protein serine/threonine kinase activity"/>
    <property type="evidence" value="ECO:0007669"/>
    <property type="project" value="UniProtKB-KW"/>
</dbReference>
<comment type="caution">
    <text evidence="13">The sequence shown here is derived from an EMBL/GenBank/DDBJ whole genome shotgun (WGS) entry which is preliminary data.</text>
</comment>
<keyword evidence="3" id="KW-0418">Kinase</keyword>
<evidence type="ECO:0000256" key="6">
    <source>
        <dbReference type="ARBA" id="ARBA00038999"/>
    </source>
</evidence>
<keyword evidence="4 10" id="KW-0067">ATP-binding</keyword>
<dbReference type="FunFam" id="3.30.200.20:FF:000042">
    <property type="entry name" value="Aurora kinase A"/>
    <property type="match status" value="1"/>
</dbReference>
<comment type="catalytic activity">
    <reaction evidence="8">
        <text>L-threonyl-[protein] + ATP = O-phospho-L-threonyl-[protein] + ADP + H(+)</text>
        <dbReference type="Rhea" id="RHEA:46608"/>
        <dbReference type="Rhea" id="RHEA-COMP:11060"/>
        <dbReference type="Rhea" id="RHEA-COMP:11605"/>
        <dbReference type="ChEBI" id="CHEBI:15378"/>
        <dbReference type="ChEBI" id="CHEBI:30013"/>
        <dbReference type="ChEBI" id="CHEBI:30616"/>
        <dbReference type="ChEBI" id="CHEBI:61977"/>
        <dbReference type="ChEBI" id="CHEBI:456216"/>
        <dbReference type="EC" id="2.7.12.2"/>
    </reaction>
</comment>
<dbReference type="RefSeq" id="XP_068360866.1">
    <property type="nucleotide sequence ID" value="XM_068503499.1"/>
</dbReference>
<name>A0A1J4K9V1_9EUKA</name>
<organism evidence="13 14">
    <name type="scientific">Tritrichomonas foetus</name>
    <dbReference type="NCBI Taxonomy" id="1144522"/>
    <lineage>
        <taxon>Eukaryota</taxon>
        <taxon>Metamonada</taxon>
        <taxon>Parabasalia</taxon>
        <taxon>Tritrichomonadida</taxon>
        <taxon>Tritrichomonadidae</taxon>
        <taxon>Tritrichomonas</taxon>
    </lineage>
</organism>
<evidence type="ECO:0000256" key="1">
    <source>
        <dbReference type="ARBA" id="ARBA00022679"/>
    </source>
</evidence>
<keyword evidence="1" id="KW-0808">Transferase</keyword>
<dbReference type="EC" id="2.7.12.2" evidence="6"/>
<dbReference type="GO" id="GO:0005524">
    <property type="term" value="F:ATP binding"/>
    <property type="evidence" value="ECO:0007669"/>
    <property type="project" value="UniProtKB-UniRule"/>
</dbReference>
<reference evidence="13" key="1">
    <citation type="submission" date="2016-10" db="EMBL/GenBank/DDBJ databases">
        <authorList>
            <person name="Benchimol M."/>
            <person name="Almeida L.G."/>
            <person name="Vasconcelos A.T."/>
            <person name="Perreira-Neves A."/>
            <person name="Rosa I.A."/>
            <person name="Tasca T."/>
            <person name="Bogo M.R."/>
            <person name="de Souza W."/>
        </authorList>
    </citation>
    <scope>NUCLEOTIDE SEQUENCE [LARGE SCALE GENOMIC DNA]</scope>
    <source>
        <strain evidence="13">K</strain>
    </source>
</reference>
<dbReference type="EMBL" id="MLAK01000688">
    <property type="protein sequence ID" value="OHT07730.1"/>
    <property type="molecule type" value="Genomic_DNA"/>
</dbReference>
<protein>
    <recommendedName>
        <fullName evidence="6">mitogen-activated protein kinase kinase</fullName>
        <ecNumber evidence="6">2.7.12.2</ecNumber>
    </recommendedName>
</protein>
<keyword evidence="11" id="KW-0723">Serine/threonine-protein kinase</keyword>
<comment type="similarity">
    <text evidence="5">Belongs to the protein kinase superfamily. STE Ser/Thr protein kinase family. MAP kinase kinase subfamily.</text>
</comment>
<evidence type="ECO:0000256" key="11">
    <source>
        <dbReference type="RuleBase" id="RU000304"/>
    </source>
</evidence>
<evidence type="ECO:0000313" key="13">
    <source>
        <dbReference type="EMBL" id="OHT07730.1"/>
    </source>
</evidence>
<dbReference type="OrthoDB" id="193931at2759"/>
<evidence type="ECO:0000256" key="10">
    <source>
        <dbReference type="PROSITE-ProRule" id="PRU10141"/>
    </source>
</evidence>
<dbReference type="Pfam" id="PF00069">
    <property type="entry name" value="Pkinase"/>
    <property type="match status" value="1"/>
</dbReference>
<keyword evidence="2 10" id="KW-0547">Nucleotide-binding</keyword>
<dbReference type="GeneID" id="94838203"/>
<gene>
    <name evidence="13" type="ORF">TRFO_24007</name>
</gene>
<evidence type="ECO:0000256" key="4">
    <source>
        <dbReference type="ARBA" id="ARBA00022840"/>
    </source>
</evidence>
<accession>A0A1J4K9V1</accession>
<evidence type="ECO:0000259" key="12">
    <source>
        <dbReference type="PROSITE" id="PS50011"/>
    </source>
</evidence>
<comment type="catalytic activity">
    <reaction evidence="9">
        <text>L-tyrosyl-[protein] + ATP = O-phospho-L-tyrosyl-[protein] + ADP + H(+)</text>
        <dbReference type="Rhea" id="RHEA:10596"/>
        <dbReference type="Rhea" id="RHEA-COMP:10136"/>
        <dbReference type="Rhea" id="RHEA-COMP:20101"/>
        <dbReference type="ChEBI" id="CHEBI:15378"/>
        <dbReference type="ChEBI" id="CHEBI:30616"/>
        <dbReference type="ChEBI" id="CHEBI:46858"/>
        <dbReference type="ChEBI" id="CHEBI:61978"/>
        <dbReference type="ChEBI" id="CHEBI:456216"/>
        <dbReference type="EC" id="2.7.12.2"/>
    </reaction>
</comment>
<evidence type="ECO:0000256" key="5">
    <source>
        <dbReference type="ARBA" id="ARBA00038035"/>
    </source>
</evidence>
<dbReference type="SMART" id="SM00220">
    <property type="entry name" value="S_TKc"/>
    <property type="match status" value="1"/>
</dbReference>
<dbReference type="PROSITE" id="PS50011">
    <property type="entry name" value="PROTEIN_KINASE_DOM"/>
    <property type="match status" value="1"/>
</dbReference>
<feature type="domain" description="Protein kinase" evidence="12">
    <location>
        <begin position="12"/>
        <end position="160"/>
    </location>
</feature>
<dbReference type="AlphaFoldDB" id="A0A1J4K9V1"/>
<dbReference type="GO" id="GO:0004708">
    <property type="term" value="F:MAP kinase kinase activity"/>
    <property type="evidence" value="ECO:0007669"/>
    <property type="project" value="UniProtKB-EC"/>
</dbReference>
<evidence type="ECO:0000313" key="14">
    <source>
        <dbReference type="Proteomes" id="UP000179807"/>
    </source>
</evidence>
<dbReference type="PANTHER" id="PTHR48013:SF9">
    <property type="entry name" value="DUAL SPECIFICITY MITOGEN-ACTIVATED PROTEIN KINASE KINASE 5"/>
    <property type="match status" value="1"/>
</dbReference>
<evidence type="ECO:0000256" key="2">
    <source>
        <dbReference type="ARBA" id="ARBA00022741"/>
    </source>
</evidence>
<dbReference type="InterPro" id="IPR011009">
    <property type="entry name" value="Kinase-like_dom_sf"/>
</dbReference>
<feature type="binding site" evidence="10">
    <location>
        <position position="41"/>
    </location>
    <ligand>
        <name>ATP</name>
        <dbReference type="ChEBI" id="CHEBI:30616"/>
    </ligand>
</feature>
<keyword evidence="14" id="KW-1185">Reference proteome</keyword>
<dbReference type="VEuPathDB" id="TrichDB:TRFO_24007"/>